<evidence type="ECO:0000256" key="1">
    <source>
        <dbReference type="SAM" id="Phobius"/>
    </source>
</evidence>
<proteinExistence type="predicted"/>
<dbReference type="AlphaFoldDB" id="A0A1I5X007"/>
<name>A0A1I5X007_9PSEU</name>
<keyword evidence="1" id="KW-1133">Transmembrane helix</keyword>
<organism evidence="2 3">
    <name type="scientific">Amycolatopsis arida</name>
    <dbReference type="NCBI Taxonomy" id="587909"/>
    <lineage>
        <taxon>Bacteria</taxon>
        <taxon>Bacillati</taxon>
        <taxon>Actinomycetota</taxon>
        <taxon>Actinomycetes</taxon>
        <taxon>Pseudonocardiales</taxon>
        <taxon>Pseudonocardiaceae</taxon>
        <taxon>Amycolatopsis</taxon>
    </lineage>
</organism>
<feature type="transmembrane region" description="Helical" evidence="1">
    <location>
        <begin position="21"/>
        <end position="45"/>
    </location>
</feature>
<dbReference type="Proteomes" id="UP000198727">
    <property type="component" value="Unassembled WGS sequence"/>
</dbReference>
<dbReference type="EMBL" id="FOWW01000005">
    <property type="protein sequence ID" value="SFQ25244.1"/>
    <property type="molecule type" value="Genomic_DNA"/>
</dbReference>
<keyword evidence="1" id="KW-0472">Membrane</keyword>
<keyword evidence="1" id="KW-0812">Transmembrane</keyword>
<accession>A0A1I5X007</accession>
<evidence type="ECO:0000313" key="3">
    <source>
        <dbReference type="Proteomes" id="UP000198727"/>
    </source>
</evidence>
<reference evidence="3" key="1">
    <citation type="submission" date="2016-10" db="EMBL/GenBank/DDBJ databases">
        <authorList>
            <person name="Varghese N."/>
            <person name="Submissions S."/>
        </authorList>
    </citation>
    <scope>NUCLEOTIDE SEQUENCE [LARGE SCALE GENOMIC DNA]</scope>
    <source>
        <strain evidence="3">CGMCC 4.5579</strain>
    </source>
</reference>
<evidence type="ECO:0000313" key="2">
    <source>
        <dbReference type="EMBL" id="SFQ25244.1"/>
    </source>
</evidence>
<sequence length="71" mass="8088">MRLRDCRRLAAWLRREGRLAAPWTVATAAAMLWALISSEMVAGLLDERGWSREGLTQRLTALYEVTFVRPA</sequence>
<gene>
    <name evidence="2" type="ORF">SAMN05421810_105359</name>
</gene>
<protein>
    <submittedName>
        <fullName evidence="2">Uncharacterized protein</fullName>
    </submittedName>
</protein>
<keyword evidence="3" id="KW-1185">Reference proteome</keyword>